<sequence>MEQHQSNSSNPKKKLHMANNQQSQSVAVVMVPMPAQGHLNQLLHLSHRLSSTANLPVYYIGAAIHIRQAKLRLHGWDPSSTPNNINFHEFPTPHFQNPQPDHHAPTIFPIQIFPSVSATINNLRAPVFAFVNDLSKMYKKVVVIYDSLMSYVVQDIDSITNTELYGFWSLSAITLFFLQWHKMGRPDNLPGEAYSILKQIPDPDGLFPPEFQTLRASRKINVSGVIYNSNRVIEGLYLDLLGKGTSKQWAIGPFNPIQVNNYHSGITRHECLDWLDKQELDSVIFVSFGTTTSFSDEQIQELAIGFEKSRQKFIWALREADKGDIFSGETRKPVLPDGFEGRVKGRGIVVREWAPQLEILGHFATGGFMSHCGWNSCMESMSMGVPIATWPVHSDQPVNAVLVTKSLKIGVEVKSWERRDEVVSSGVVERAVRRLMDSEEGDEMRKRAKELRDGMKSGIRNKEMDLFVNHITSKSKL</sequence>
<reference evidence="9" key="1">
    <citation type="journal article" date="2024" name="IScience">
        <title>Strigolactones Initiate the Formation of Haustorium-like Structures in Castilleja.</title>
        <authorList>
            <person name="Buerger M."/>
            <person name="Peterson D."/>
            <person name="Chory J."/>
        </authorList>
    </citation>
    <scope>NUCLEOTIDE SEQUENCE [LARGE SCALE GENOMIC DNA]</scope>
</reference>
<comment type="caution">
    <text evidence="8">The sequence shown here is derived from an EMBL/GenBank/DDBJ whole genome shotgun (WGS) entry which is preliminary data.</text>
</comment>
<evidence type="ECO:0000313" key="8">
    <source>
        <dbReference type="EMBL" id="KAL3625551.1"/>
    </source>
</evidence>
<dbReference type="InterPro" id="IPR002213">
    <property type="entry name" value="UDP_glucos_trans"/>
</dbReference>
<dbReference type="Proteomes" id="UP001632038">
    <property type="component" value="Unassembled WGS sequence"/>
</dbReference>
<evidence type="ECO:0000256" key="2">
    <source>
        <dbReference type="ARBA" id="ARBA00022676"/>
    </source>
</evidence>
<dbReference type="EMBL" id="JAVIJP010000052">
    <property type="protein sequence ID" value="KAL3625551.1"/>
    <property type="molecule type" value="Genomic_DNA"/>
</dbReference>
<dbReference type="PANTHER" id="PTHR48044">
    <property type="entry name" value="GLYCOSYLTRANSFERASE"/>
    <property type="match status" value="1"/>
</dbReference>
<feature type="region of interest" description="Disordered" evidence="6">
    <location>
        <begin position="1"/>
        <end position="21"/>
    </location>
</feature>
<organism evidence="8 9">
    <name type="scientific">Castilleja foliolosa</name>
    <dbReference type="NCBI Taxonomy" id="1961234"/>
    <lineage>
        <taxon>Eukaryota</taxon>
        <taxon>Viridiplantae</taxon>
        <taxon>Streptophyta</taxon>
        <taxon>Embryophyta</taxon>
        <taxon>Tracheophyta</taxon>
        <taxon>Spermatophyta</taxon>
        <taxon>Magnoliopsida</taxon>
        <taxon>eudicotyledons</taxon>
        <taxon>Gunneridae</taxon>
        <taxon>Pentapetalae</taxon>
        <taxon>asterids</taxon>
        <taxon>lamiids</taxon>
        <taxon>Lamiales</taxon>
        <taxon>Orobanchaceae</taxon>
        <taxon>Pedicularideae</taxon>
        <taxon>Castillejinae</taxon>
        <taxon>Castilleja</taxon>
    </lineage>
</organism>
<keyword evidence="2 4" id="KW-0328">Glycosyltransferase</keyword>
<dbReference type="GO" id="GO:0016138">
    <property type="term" value="P:glycoside biosynthetic process"/>
    <property type="evidence" value="ECO:0007669"/>
    <property type="project" value="UniProtKB-ARBA"/>
</dbReference>
<evidence type="ECO:0000313" key="9">
    <source>
        <dbReference type="Proteomes" id="UP001632038"/>
    </source>
</evidence>
<evidence type="ECO:0000256" key="3">
    <source>
        <dbReference type="ARBA" id="ARBA00022679"/>
    </source>
</evidence>
<dbReference type="FunFam" id="3.40.50.2000:FF:000060">
    <property type="entry name" value="Glycosyltransferase"/>
    <property type="match status" value="1"/>
</dbReference>
<dbReference type="PANTHER" id="PTHR48044:SF22">
    <property type="entry name" value="GLYCOSYLTRANSFERASE"/>
    <property type="match status" value="1"/>
</dbReference>
<evidence type="ECO:0000256" key="5">
    <source>
        <dbReference type="RuleBase" id="RU362057"/>
    </source>
</evidence>
<dbReference type="GO" id="GO:0008194">
    <property type="term" value="F:UDP-glycosyltransferase activity"/>
    <property type="evidence" value="ECO:0007669"/>
    <property type="project" value="UniProtKB-ARBA"/>
</dbReference>
<dbReference type="Pfam" id="PF00201">
    <property type="entry name" value="UDPGT"/>
    <property type="match status" value="1"/>
</dbReference>
<accession>A0ABD3C6Z2</accession>
<protein>
    <recommendedName>
        <fullName evidence="5">Glycosyltransferase</fullName>
        <ecNumber evidence="5">2.4.1.-</ecNumber>
    </recommendedName>
</protein>
<evidence type="ECO:0000256" key="1">
    <source>
        <dbReference type="ARBA" id="ARBA00009995"/>
    </source>
</evidence>
<feature type="domain" description="Glycosyltransferase N-terminal" evidence="7">
    <location>
        <begin position="25"/>
        <end position="256"/>
    </location>
</feature>
<evidence type="ECO:0000259" key="7">
    <source>
        <dbReference type="Pfam" id="PF26168"/>
    </source>
</evidence>
<dbReference type="Gene3D" id="3.40.50.2000">
    <property type="entry name" value="Glycogen Phosphorylase B"/>
    <property type="match status" value="2"/>
</dbReference>
<name>A0ABD3C6Z2_9LAMI</name>
<keyword evidence="3 4" id="KW-0808">Transferase</keyword>
<proteinExistence type="inferred from homology"/>
<dbReference type="CDD" id="cd03784">
    <property type="entry name" value="GT1_Gtf-like"/>
    <property type="match status" value="1"/>
</dbReference>
<dbReference type="EC" id="2.4.1.-" evidence="5"/>
<dbReference type="InterPro" id="IPR058980">
    <property type="entry name" value="Glyco_transf_N"/>
</dbReference>
<evidence type="ECO:0000256" key="6">
    <source>
        <dbReference type="SAM" id="MobiDB-lite"/>
    </source>
</evidence>
<keyword evidence="9" id="KW-1185">Reference proteome</keyword>
<evidence type="ECO:0000256" key="4">
    <source>
        <dbReference type="RuleBase" id="RU003718"/>
    </source>
</evidence>
<comment type="similarity">
    <text evidence="1 4">Belongs to the UDP-glycosyltransferase family.</text>
</comment>
<dbReference type="Pfam" id="PF26168">
    <property type="entry name" value="Glyco_transf_N"/>
    <property type="match status" value="1"/>
</dbReference>
<gene>
    <name evidence="8" type="ORF">CASFOL_031005</name>
</gene>
<dbReference type="AlphaFoldDB" id="A0ABD3C6Z2"/>
<dbReference type="SUPFAM" id="SSF53756">
    <property type="entry name" value="UDP-Glycosyltransferase/glycogen phosphorylase"/>
    <property type="match status" value="1"/>
</dbReference>
<dbReference type="InterPro" id="IPR035595">
    <property type="entry name" value="UDP_glycos_trans_CS"/>
</dbReference>
<feature type="compositionally biased region" description="Polar residues" evidence="6">
    <location>
        <begin position="1"/>
        <end position="10"/>
    </location>
</feature>
<dbReference type="PROSITE" id="PS00375">
    <property type="entry name" value="UDPGT"/>
    <property type="match status" value="1"/>
</dbReference>